<dbReference type="Gramene" id="KZM83475">
    <property type="protein sequence ID" value="KZM83475"/>
    <property type="gene ID" value="DCAR_031044"/>
</dbReference>
<sequence length="114" mass="13272">MEVSRFILVTCIRDLLTSVTKKIKNQLFLVHIESELIVSWRCFYKECTIAGTLLSEKIKADLKMRSAKDNFTSRIPSTRERWECNVSFSPLIVPSISLNVVIESPRQHRHSLRH</sequence>
<organism evidence="1 2">
    <name type="scientific">Daucus carota subsp. sativus</name>
    <name type="common">Carrot</name>
    <dbReference type="NCBI Taxonomy" id="79200"/>
    <lineage>
        <taxon>Eukaryota</taxon>
        <taxon>Viridiplantae</taxon>
        <taxon>Streptophyta</taxon>
        <taxon>Embryophyta</taxon>
        <taxon>Tracheophyta</taxon>
        <taxon>Spermatophyta</taxon>
        <taxon>Magnoliopsida</taxon>
        <taxon>eudicotyledons</taxon>
        <taxon>Gunneridae</taxon>
        <taxon>Pentapetalae</taxon>
        <taxon>asterids</taxon>
        <taxon>campanulids</taxon>
        <taxon>Apiales</taxon>
        <taxon>Apiaceae</taxon>
        <taxon>Apioideae</taxon>
        <taxon>Scandiceae</taxon>
        <taxon>Daucinae</taxon>
        <taxon>Daucus</taxon>
        <taxon>Daucus sect. Daucus</taxon>
    </lineage>
</organism>
<name>A0A175YIW6_DAUCS</name>
<evidence type="ECO:0000313" key="2">
    <source>
        <dbReference type="Proteomes" id="UP000077755"/>
    </source>
</evidence>
<accession>A0A175YIW6</accession>
<dbReference type="EMBL" id="CP093351">
    <property type="protein sequence ID" value="WOH16461.1"/>
    <property type="molecule type" value="Genomic_DNA"/>
</dbReference>
<reference evidence="1" key="1">
    <citation type="journal article" date="2016" name="Nat. Genet.">
        <title>A high-quality carrot genome assembly provides new insights into carotenoid accumulation and asterid genome evolution.</title>
        <authorList>
            <person name="Iorizzo M."/>
            <person name="Ellison S."/>
            <person name="Senalik D."/>
            <person name="Zeng P."/>
            <person name="Satapoomin P."/>
            <person name="Huang J."/>
            <person name="Bowman M."/>
            <person name="Iovene M."/>
            <person name="Sanseverino W."/>
            <person name="Cavagnaro P."/>
            <person name="Yildiz M."/>
            <person name="Macko-Podgorni A."/>
            <person name="Moranska E."/>
            <person name="Grzebelus E."/>
            <person name="Grzebelus D."/>
            <person name="Ashrafi H."/>
            <person name="Zheng Z."/>
            <person name="Cheng S."/>
            <person name="Spooner D."/>
            <person name="Van Deynze A."/>
            <person name="Simon P."/>
        </authorList>
    </citation>
    <scope>NUCLEOTIDE SEQUENCE</scope>
    <source>
        <tissue evidence="1">Leaf</tissue>
    </source>
</reference>
<dbReference type="Proteomes" id="UP000077755">
    <property type="component" value="Chromosome 9"/>
</dbReference>
<protein>
    <submittedName>
        <fullName evidence="1">Uncharacterized protein</fullName>
    </submittedName>
</protein>
<proteinExistence type="predicted"/>
<dbReference type="AlphaFoldDB" id="A0A175YIW6"/>
<reference evidence="1" key="2">
    <citation type="submission" date="2022-03" db="EMBL/GenBank/DDBJ databases">
        <title>Draft title - Genomic analysis of global carrot germplasm unveils the trajectory of domestication and the origin of high carotenoid orange carrot.</title>
        <authorList>
            <person name="Iorizzo M."/>
            <person name="Ellison S."/>
            <person name="Senalik D."/>
            <person name="Macko-Podgorni A."/>
            <person name="Grzebelus D."/>
            <person name="Bostan H."/>
            <person name="Rolling W."/>
            <person name="Curaba J."/>
            <person name="Simon P."/>
        </authorList>
    </citation>
    <scope>NUCLEOTIDE SEQUENCE</scope>
    <source>
        <tissue evidence="1">Leaf</tissue>
    </source>
</reference>
<evidence type="ECO:0000313" key="1">
    <source>
        <dbReference type="EMBL" id="WOH16461.1"/>
    </source>
</evidence>
<keyword evidence="2" id="KW-1185">Reference proteome</keyword>
<gene>
    <name evidence="1" type="ORF">DCAR_0936014</name>
</gene>